<dbReference type="InterPro" id="IPR018490">
    <property type="entry name" value="cNMP-bd_dom_sf"/>
</dbReference>
<dbReference type="GO" id="GO:0003677">
    <property type="term" value="F:DNA binding"/>
    <property type="evidence" value="ECO:0007669"/>
    <property type="project" value="UniProtKB-KW"/>
</dbReference>
<name>A0A916Q8R8_9FIRM</name>
<organism evidence="5 6">
    <name type="scientific">Anaerostipes butyraticus</name>
    <dbReference type="NCBI Taxonomy" id="645466"/>
    <lineage>
        <taxon>Bacteria</taxon>
        <taxon>Bacillati</taxon>
        <taxon>Bacillota</taxon>
        <taxon>Clostridia</taxon>
        <taxon>Lachnospirales</taxon>
        <taxon>Lachnospiraceae</taxon>
        <taxon>Anaerostipes</taxon>
    </lineage>
</organism>
<dbReference type="InterPro" id="IPR050397">
    <property type="entry name" value="Env_Response_Regulators"/>
</dbReference>
<dbReference type="CDD" id="cd00038">
    <property type="entry name" value="CAP_ED"/>
    <property type="match status" value="1"/>
</dbReference>
<dbReference type="Pfam" id="PF13545">
    <property type="entry name" value="HTH_Crp_2"/>
    <property type="match status" value="1"/>
</dbReference>
<dbReference type="AlphaFoldDB" id="A0A916Q8R8"/>
<dbReference type="PANTHER" id="PTHR24567">
    <property type="entry name" value="CRP FAMILY TRANSCRIPTIONAL REGULATORY PROTEIN"/>
    <property type="match status" value="1"/>
</dbReference>
<reference evidence="5" key="1">
    <citation type="submission" date="2020-06" db="EMBL/GenBank/DDBJ databases">
        <title>Characterization of fructooligosaccharide metabolism and fructooligosaccharide-degrading enzymes in human commensal butyrate producers.</title>
        <authorList>
            <person name="Tanno H."/>
            <person name="Fujii T."/>
            <person name="Hirano K."/>
            <person name="Maeno S."/>
            <person name="Tonozuka T."/>
            <person name="Sakamoto M."/>
            <person name="Ohkuma M."/>
            <person name="Tochio T."/>
            <person name="Endo A."/>
        </authorList>
    </citation>
    <scope>NUCLEOTIDE SEQUENCE</scope>
    <source>
        <strain evidence="5">JCM 17466</strain>
    </source>
</reference>
<evidence type="ECO:0000256" key="1">
    <source>
        <dbReference type="ARBA" id="ARBA00023015"/>
    </source>
</evidence>
<feature type="domain" description="HTH crp-type" evidence="4">
    <location>
        <begin position="145"/>
        <end position="211"/>
    </location>
</feature>
<dbReference type="InterPro" id="IPR014710">
    <property type="entry name" value="RmlC-like_jellyroll"/>
</dbReference>
<evidence type="ECO:0000313" key="5">
    <source>
        <dbReference type="EMBL" id="GFO84755.1"/>
    </source>
</evidence>
<dbReference type="InterPro" id="IPR036390">
    <property type="entry name" value="WH_DNA-bd_sf"/>
</dbReference>
<keyword evidence="3" id="KW-0804">Transcription</keyword>
<keyword evidence="2" id="KW-0238">DNA-binding</keyword>
<dbReference type="SUPFAM" id="SSF51206">
    <property type="entry name" value="cAMP-binding domain-like"/>
    <property type="match status" value="1"/>
</dbReference>
<dbReference type="PROSITE" id="PS51063">
    <property type="entry name" value="HTH_CRP_2"/>
    <property type="match status" value="1"/>
</dbReference>
<sequence length="220" mass="25353">MEFKDYFPVWDQLTAEQKKKLSEHIICRTAKKGDVIHSGDSDCLGLLLIRKGQLRAFILSDEGREITIYRLLDMDICLFSASCMMHSIQFEITIEAEKDTDFWIIPADVYKEIMAQSAPLANYTNEIMAARFSEVMWLIEQILWKSFDKRLARFLLDESSLEGSSVLKITHETIGNHLGSAREVVTRMLRYFQNEGIVKLSRGKIEILSPHRLESLCSDL</sequence>
<dbReference type="InterPro" id="IPR012318">
    <property type="entry name" value="HTH_CRP"/>
</dbReference>
<dbReference type="EMBL" id="BLYI01000027">
    <property type="protein sequence ID" value="GFO84755.1"/>
    <property type="molecule type" value="Genomic_DNA"/>
</dbReference>
<dbReference type="RefSeq" id="WP_201310476.1">
    <property type="nucleotide sequence ID" value="NZ_BLYI01000027.1"/>
</dbReference>
<dbReference type="Pfam" id="PF00027">
    <property type="entry name" value="cNMP_binding"/>
    <property type="match status" value="1"/>
</dbReference>
<dbReference type="Proteomes" id="UP000613208">
    <property type="component" value="Unassembled WGS sequence"/>
</dbReference>
<gene>
    <name evidence="5" type="ORF">ANBU17_11020</name>
</gene>
<dbReference type="SUPFAM" id="SSF46785">
    <property type="entry name" value="Winged helix' DNA-binding domain"/>
    <property type="match status" value="1"/>
</dbReference>
<dbReference type="PANTHER" id="PTHR24567:SF26">
    <property type="entry name" value="REGULATORY PROTEIN YEIL"/>
    <property type="match status" value="1"/>
</dbReference>
<protein>
    <submittedName>
        <fullName evidence="5">Crp/Fnr family transcriptional regulator</fullName>
    </submittedName>
</protein>
<dbReference type="Gene3D" id="1.10.10.10">
    <property type="entry name" value="Winged helix-like DNA-binding domain superfamily/Winged helix DNA-binding domain"/>
    <property type="match status" value="1"/>
</dbReference>
<dbReference type="PRINTS" id="PR00034">
    <property type="entry name" value="HTHCRP"/>
</dbReference>
<accession>A0A916Q8R8</accession>
<dbReference type="Gene3D" id="2.60.120.10">
    <property type="entry name" value="Jelly Rolls"/>
    <property type="match status" value="1"/>
</dbReference>
<dbReference type="SMART" id="SM00419">
    <property type="entry name" value="HTH_CRP"/>
    <property type="match status" value="1"/>
</dbReference>
<proteinExistence type="predicted"/>
<comment type="caution">
    <text evidence="5">The sequence shown here is derived from an EMBL/GenBank/DDBJ whole genome shotgun (WGS) entry which is preliminary data.</text>
</comment>
<evidence type="ECO:0000256" key="2">
    <source>
        <dbReference type="ARBA" id="ARBA00023125"/>
    </source>
</evidence>
<keyword evidence="6" id="KW-1185">Reference proteome</keyword>
<dbReference type="InterPro" id="IPR036388">
    <property type="entry name" value="WH-like_DNA-bd_sf"/>
</dbReference>
<evidence type="ECO:0000256" key="3">
    <source>
        <dbReference type="ARBA" id="ARBA00023163"/>
    </source>
</evidence>
<evidence type="ECO:0000313" key="6">
    <source>
        <dbReference type="Proteomes" id="UP000613208"/>
    </source>
</evidence>
<keyword evidence="1" id="KW-0805">Transcription regulation</keyword>
<dbReference type="InterPro" id="IPR000595">
    <property type="entry name" value="cNMP-bd_dom"/>
</dbReference>
<dbReference type="GO" id="GO:0003700">
    <property type="term" value="F:DNA-binding transcription factor activity"/>
    <property type="evidence" value="ECO:0007669"/>
    <property type="project" value="TreeGrafter"/>
</dbReference>
<evidence type="ECO:0000259" key="4">
    <source>
        <dbReference type="PROSITE" id="PS51063"/>
    </source>
</evidence>
<dbReference type="CDD" id="cd00092">
    <property type="entry name" value="HTH_CRP"/>
    <property type="match status" value="1"/>
</dbReference>
<dbReference type="GO" id="GO:0005829">
    <property type="term" value="C:cytosol"/>
    <property type="evidence" value="ECO:0007669"/>
    <property type="project" value="TreeGrafter"/>
</dbReference>